<organism evidence="3 4">
    <name type="scientific">Candida parapsilosis</name>
    <name type="common">Yeast</name>
    <dbReference type="NCBI Taxonomy" id="5480"/>
    <lineage>
        <taxon>Eukaryota</taxon>
        <taxon>Fungi</taxon>
        <taxon>Dikarya</taxon>
        <taxon>Ascomycota</taxon>
        <taxon>Saccharomycotina</taxon>
        <taxon>Pichiomycetes</taxon>
        <taxon>Debaryomycetaceae</taxon>
        <taxon>Candida/Lodderomyces clade</taxon>
        <taxon>Candida</taxon>
    </lineage>
</organism>
<reference evidence="3" key="1">
    <citation type="submission" date="2020-03" db="EMBL/GenBank/DDBJ databases">
        <title>FDA dAtabase for Regulatory Grade micrObial Sequences (FDA-ARGOS): Supporting development and validation of Infectious Disease Dx tests.</title>
        <authorList>
            <person name="Campos J."/>
            <person name="Goldberg B."/>
            <person name="Tallon L."/>
            <person name="Sadzewicz L."/>
            <person name="Vavikolanu K."/>
            <person name="Mehta A."/>
            <person name="Aluvathingal J."/>
            <person name="Nadendla S."/>
            <person name="Nandy P."/>
            <person name="Geyer C."/>
            <person name="Yan Y."/>
            <person name="Sichtig H."/>
        </authorList>
    </citation>
    <scope>NUCLEOTIDE SEQUENCE [LARGE SCALE GENOMIC DNA]</scope>
    <source>
        <strain evidence="3">FDAARGOS_652</strain>
    </source>
</reference>
<feature type="compositionally biased region" description="Basic residues" evidence="2">
    <location>
        <begin position="233"/>
        <end position="242"/>
    </location>
</feature>
<sequence length="423" mass="48283">MLFRRKSKDTLVTREPITSLKKSRSARDLLQKLTSTPSQSKKSLEQTEHQLTRPPKLDLALELNKQYAPWPEPFTVLTPKDDEFQNKDLMTPIRQMIATPETSQPPQQQSLRTHSEQRAKVLSTIIDFENESIVEMYTPRKPVYIQNSIRLDSACGILESLSLGDHQDGCDIEPQADEEKEDACFNNYSTDTDADDLTFDGVFSTSTSCQNSPSKDPFDTVSLTETNIQIYKRTHRKSKHSSLHFVQDNFDSPTKPQRKSQTPQSQPQPLPQTLDAASPPQPLQAGLVENQRDSKNADLYQLEIMLLQEKHKYEMKQQQRAMKHLQSQLKQQRTENTMLRNKLSQLEYNEGELLPAFKWNKSVIKNVTRKSPKVTFKDDQGNDDAGSMLSTEESIMSLYYDERKVSGASTVGSSTNSVNKDYD</sequence>
<feature type="compositionally biased region" description="Basic and acidic residues" evidence="2">
    <location>
        <begin position="42"/>
        <end position="51"/>
    </location>
</feature>
<dbReference type="AlphaFoldDB" id="A0A8X7NKN4"/>
<evidence type="ECO:0000256" key="2">
    <source>
        <dbReference type="SAM" id="MobiDB-lite"/>
    </source>
</evidence>
<proteinExistence type="predicted"/>
<protein>
    <submittedName>
        <fullName evidence="3">Uncharacterized protein</fullName>
    </submittedName>
</protein>
<keyword evidence="1" id="KW-0175">Coiled coil</keyword>
<accession>A0A8X7NKN4</accession>
<feature type="region of interest" description="Disordered" evidence="2">
    <location>
        <begin position="18"/>
        <end position="54"/>
    </location>
</feature>
<evidence type="ECO:0000256" key="1">
    <source>
        <dbReference type="SAM" id="Coils"/>
    </source>
</evidence>
<dbReference type="Proteomes" id="UP000590412">
    <property type="component" value="Unassembled WGS sequence"/>
</dbReference>
<evidence type="ECO:0000313" key="4">
    <source>
        <dbReference type="Proteomes" id="UP000590412"/>
    </source>
</evidence>
<feature type="compositionally biased region" description="Polar residues" evidence="2">
    <location>
        <begin position="32"/>
        <end position="41"/>
    </location>
</feature>
<comment type="caution">
    <text evidence="3">The sequence shown here is derived from an EMBL/GenBank/DDBJ whole genome shotgun (WGS) entry which is preliminary data.</text>
</comment>
<feature type="compositionally biased region" description="Low complexity" evidence="2">
    <location>
        <begin position="259"/>
        <end position="274"/>
    </location>
</feature>
<dbReference type="EMBL" id="JABWAB010000007">
    <property type="protein sequence ID" value="KAF6047204.1"/>
    <property type="molecule type" value="Genomic_DNA"/>
</dbReference>
<name>A0A8X7NKN4_CANPA</name>
<feature type="coiled-coil region" evidence="1">
    <location>
        <begin position="308"/>
        <end position="349"/>
    </location>
</feature>
<feature type="region of interest" description="Disordered" evidence="2">
    <location>
        <begin position="233"/>
        <end position="284"/>
    </location>
</feature>
<evidence type="ECO:0000313" key="3">
    <source>
        <dbReference type="EMBL" id="KAF6047204.1"/>
    </source>
</evidence>
<dbReference type="OrthoDB" id="4021053at2759"/>
<gene>
    <name evidence="3" type="ORF">FOB60_004740</name>
</gene>